<organism evidence="1 2">
    <name type="scientific">Pangasianodon hypophthalmus</name>
    <name type="common">Striped catfish</name>
    <name type="synonym">Helicophagus hypophthalmus</name>
    <dbReference type="NCBI Taxonomy" id="310915"/>
    <lineage>
        <taxon>Eukaryota</taxon>
        <taxon>Metazoa</taxon>
        <taxon>Chordata</taxon>
        <taxon>Craniata</taxon>
        <taxon>Vertebrata</taxon>
        <taxon>Euteleostomi</taxon>
        <taxon>Actinopterygii</taxon>
        <taxon>Neopterygii</taxon>
        <taxon>Teleostei</taxon>
        <taxon>Ostariophysi</taxon>
        <taxon>Siluriformes</taxon>
        <taxon>Pangasiidae</taxon>
        <taxon>Pangasianodon</taxon>
    </lineage>
</organism>
<dbReference type="Proteomes" id="UP000327468">
    <property type="component" value="Chromosome 26"/>
</dbReference>
<accession>A0A5N5JVL5</accession>
<sequence length="149" mass="17111">MHLGSKKTGWRKSPERRRRGGLLKQADVYDAEYEALDGTYGRLSEEQLHAVAAYAHIPLDSSQHCLHLCTSYARGSFRMFLVKQSRLYKKTENNHHHHDRFNPVRALHILVHYLCYFNCTECTKGSGIGMGLPEIPPPPSLFLHFLTFS</sequence>
<keyword evidence="2" id="KW-1185">Reference proteome</keyword>
<dbReference type="EMBL" id="VFJC01000027">
    <property type="protein sequence ID" value="KAB5523251.1"/>
    <property type="molecule type" value="Genomic_DNA"/>
</dbReference>
<evidence type="ECO:0000313" key="2">
    <source>
        <dbReference type="Proteomes" id="UP000327468"/>
    </source>
</evidence>
<proteinExistence type="predicted"/>
<reference evidence="1 2" key="1">
    <citation type="submission" date="2019-06" db="EMBL/GenBank/DDBJ databases">
        <title>A chromosome-scale genome assembly of the striped catfish, Pangasianodon hypophthalmus.</title>
        <authorList>
            <person name="Wen M."/>
            <person name="Zahm M."/>
            <person name="Roques C."/>
            <person name="Cabau C."/>
            <person name="Klopp C."/>
            <person name="Donnadieu C."/>
            <person name="Jouanno E."/>
            <person name="Avarre J.-C."/>
            <person name="Campet M."/>
            <person name="Ha T.T.T."/>
            <person name="Dugue R."/>
            <person name="Lampietro C."/>
            <person name="Louis A."/>
            <person name="Herpin A."/>
            <person name="Echchiki A."/>
            <person name="Berthelot C."/>
            <person name="Parey E."/>
            <person name="Roest-Crollius H."/>
            <person name="Braasch I."/>
            <person name="Postlethwait J."/>
            <person name="Bobe J."/>
            <person name="Montfort J."/>
            <person name="Bouchez O."/>
            <person name="Begum T."/>
            <person name="Schartl M."/>
            <person name="Guiguen Y."/>
        </authorList>
    </citation>
    <scope>NUCLEOTIDE SEQUENCE [LARGE SCALE GENOMIC DNA]</scope>
    <source>
        <strain evidence="1 2">Indonesia</strain>
        <tissue evidence="1">Blood</tissue>
    </source>
</reference>
<name>A0A5N5JVL5_PANHP</name>
<gene>
    <name evidence="1" type="ORF">PHYPO_G00150330</name>
</gene>
<evidence type="ECO:0000313" key="1">
    <source>
        <dbReference type="EMBL" id="KAB5523251.1"/>
    </source>
</evidence>
<dbReference type="AlphaFoldDB" id="A0A5N5JVL5"/>
<protein>
    <submittedName>
        <fullName evidence="1">Uncharacterized protein</fullName>
    </submittedName>
</protein>
<comment type="caution">
    <text evidence="1">The sequence shown here is derived from an EMBL/GenBank/DDBJ whole genome shotgun (WGS) entry which is preliminary data.</text>
</comment>